<proteinExistence type="predicted"/>
<protein>
    <submittedName>
        <fullName evidence="1">Uncharacterized protein</fullName>
    </submittedName>
</protein>
<name>A0A9W9XUB7_9EURO</name>
<comment type="caution">
    <text evidence="1">The sequence shown here is derived from an EMBL/GenBank/DDBJ whole genome shotgun (WGS) entry which is preliminary data.</text>
</comment>
<reference evidence="1" key="2">
    <citation type="journal article" date="2023" name="IMA Fungus">
        <title>Comparative genomic study of the Penicillium genus elucidates a diverse pangenome and 15 lateral gene transfer events.</title>
        <authorList>
            <person name="Petersen C."/>
            <person name="Sorensen T."/>
            <person name="Nielsen M.R."/>
            <person name="Sondergaard T.E."/>
            <person name="Sorensen J.L."/>
            <person name="Fitzpatrick D.A."/>
            <person name="Frisvad J.C."/>
            <person name="Nielsen K.L."/>
        </authorList>
    </citation>
    <scope>NUCLEOTIDE SEQUENCE</scope>
    <source>
        <strain evidence="1">IBT 29495</strain>
    </source>
</reference>
<sequence length="122" mass="13580">MATRTGPVSTFKHQHAAFIFDLRMQVRLLRANPQAGEELAENMRELVGSVHQLKDAFMARAVDARGNADVLAKPYWFYSHNLPLICNDIVACLLHWADTLVNTDGQRTDGILACLLTGCMPL</sequence>
<dbReference type="EMBL" id="JAPWDS010000003">
    <property type="protein sequence ID" value="KAJ5503543.1"/>
    <property type="molecule type" value="Genomic_DNA"/>
</dbReference>
<dbReference type="AlphaFoldDB" id="A0A9W9XUB7"/>
<gene>
    <name evidence="1" type="ORF">N7463_006417</name>
</gene>
<organism evidence="1 2">
    <name type="scientific">Penicillium fimorum</name>
    <dbReference type="NCBI Taxonomy" id="1882269"/>
    <lineage>
        <taxon>Eukaryota</taxon>
        <taxon>Fungi</taxon>
        <taxon>Dikarya</taxon>
        <taxon>Ascomycota</taxon>
        <taxon>Pezizomycotina</taxon>
        <taxon>Eurotiomycetes</taxon>
        <taxon>Eurotiomycetidae</taxon>
        <taxon>Eurotiales</taxon>
        <taxon>Aspergillaceae</taxon>
        <taxon>Penicillium</taxon>
    </lineage>
</organism>
<dbReference type="OrthoDB" id="4307606at2759"/>
<dbReference type="Proteomes" id="UP001149954">
    <property type="component" value="Unassembled WGS sequence"/>
</dbReference>
<keyword evidence="2" id="KW-1185">Reference proteome</keyword>
<evidence type="ECO:0000313" key="2">
    <source>
        <dbReference type="Proteomes" id="UP001149954"/>
    </source>
</evidence>
<accession>A0A9W9XUB7</accession>
<reference evidence="1" key="1">
    <citation type="submission" date="2022-12" db="EMBL/GenBank/DDBJ databases">
        <authorList>
            <person name="Petersen C."/>
        </authorList>
    </citation>
    <scope>NUCLEOTIDE SEQUENCE</scope>
    <source>
        <strain evidence="1">IBT 29495</strain>
    </source>
</reference>
<evidence type="ECO:0000313" key="1">
    <source>
        <dbReference type="EMBL" id="KAJ5503543.1"/>
    </source>
</evidence>